<protein>
    <recommendedName>
        <fullName evidence="3">F-box associated domain-containing protein</fullName>
    </recommendedName>
</protein>
<evidence type="ECO:0000313" key="2">
    <source>
        <dbReference type="Proteomes" id="UP000507222"/>
    </source>
</evidence>
<organism evidence="1 2">
    <name type="scientific">Prunus armeniaca</name>
    <name type="common">Apricot</name>
    <name type="synonym">Armeniaca vulgaris</name>
    <dbReference type="NCBI Taxonomy" id="36596"/>
    <lineage>
        <taxon>Eukaryota</taxon>
        <taxon>Viridiplantae</taxon>
        <taxon>Streptophyta</taxon>
        <taxon>Embryophyta</taxon>
        <taxon>Tracheophyta</taxon>
        <taxon>Spermatophyta</taxon>
        <taxon>Magnoliopsida</taxon>
        <taxon>eudicotyledons</taxon>
        <taxon>Gunneridae</taxon>
        <taxon>Pentapetalae</taxon>
        <taxon>rosids</taxon>
        <taxon>fabids</taxon>
        <taxon>Rosales</taxon>
        <taxon>Rosaceae</taxon>
        <taxon>Amygdaloideae</taxon>
        <taxon>Amygdaleae</taxon>
        <taxon>Prunus</taxon>
    </lineage>
</organism>
<dbReference type="AlphaFoldDB" id="A0A6J5TCL1"/>
<dbReference type="EMBL" id="CAEKDK010000001">
    <property type="protein sequence ID" value="CAB4261636.1"/>
    <property type="molecule type" value="Genomic_DNA"/>
</dbReference>
<gene>
    <name evidence="1" type="ORF">CURHAP_LOCUS388</name>
</gene>
<accession>A0A6J5TCL1</accession>
<reference evidence="1 2" key="1">
    <citation type="submission" date="2020-05" db="EMBL/GenBank/DDBJ databases">
        <authorList>
            <person name="Campoy J."/>
            <person name="Schneeberger K."/>
            <person name="Spophaly S."/>
        </authorList>
    </citation>
    <scope>NUCLEOTIDE SEQUENCE [LARGE SCALE GENOMIC DNA]</scope>
    <source>
        <strain evidence="1">PruArmRojPasFocal</strain>
    </source>
</reference>
<sequence>MIILKVDLSGSFRKCLTFVPSQKQGRVRNKVQEKRKQFVKEERSRFQEHSDKIAMLVDDEELELRELQGSPNALGFSEHFTHNGDHACSLFKGWFEGRTERCSRLSIGIGSKFLVILQSSSQGGESLYSGRRTLVNHKHWGIIRLKGDYLCICVHDFRSRSDAWIMKEYEGDRIFGAFFILLPCWDLGILLSLGCLTYATFGVFKERRNGSFEGGMPKLLGYIIWYGFRGKSVKQVETRGLPLHHYKETICWGCPCLLDDDPVKKAAIGIRKLDHGGEDVAVSYEVSVYSLKANSWKRIQNVPCCGSSLYLNNNVVLNGALSSKQLDNEYQNKILIIDPASEKYHEFPIPVNLDVMENHQCISVYNFIKSQRDAWVMKEYGVTESWSLLYSIDELGLGAYRSKPWAVSKNGKGSFEGGVRRL</sequence>
<proteinExistence type="predicted"/>
<dbReference type="Proteomes" id="UP000507222">
    <property type="component" value="Unassembled WGS sequence"/>
</dbReference>
<evidence type="ECO:0000313" key="1">
    <source>
        <dbReference type="EMBL" id="CAB4261636.1"/>
    </source>
</evidence>
<evidence type="ECO:0008006" key="3">
    <source>
        <dbReference type="Google" id="ProtNLM"/>
    </source>
</evidence>
<name>A0A6J5TCL1_PRUAR</name>